<proteinExistence type="predicted"/>
<feature type="domain" description="DUF1232" evidence="6">
    <location>
        <begin position="65"/>
        <end position="100"/>
    </location>
</feature>
<name>A0AB34J2V5_PRYPA</name>
<evidence type="ECO:0000313" key="8">
    <source>
        <dbReference type="Proteomes" id="UP001515480"/>
    </source>
</evidence>
<sequence length="225" mass="23862">MAAVLDVLQHAGHQFFGCAPSHPLCTCACCTSLLDHFKAGVRALKAELLALYYASLDEETGLLPRVLITFAVAYALSPFDLIPDFIPIVGLIDDLLLLPLLLYLARMAIPAHVLARARLRAQTEPFRLPKSVAGAVCVGASWLAAMEAAVAWAALACGMPQPGMIALMVAIGVAFAAVYTWVIVTAFRAHDTPALDAPAEGADLVTRYQAMPSSAHPIDLNEEAA</sequence>
<evidence type="ECO:0000256" key="3">
    <source>
        <dbReference type="ARBA" id="ARBA00022989"/>
    </source>
</evidence>
<organism evidence="7 8">
    <name type="scientific">Prymnesium parvum</name>
    <name type="common">Toxic golden alga</name>
    <dbReference type="NCBI Taxonomy" id="97485"/>
    <lineage>
        <taxon>Eukaryota</taxon>
        <taxon>Haptista</taxon>
        <taxon>Haptophyta</taxon>
        <taxon>Prymnesiophyceae</taxon>
        <taxon>Prymnesiales</taxon>
        <taxon>Prymnesiaceae</taxon>
        <taxon>Prymnesium</taxon>
    </lineage>
</organism>
<evidence type="ECO:0000256" key="4">
    <source>
        <dbReference type="ARBA" id="ARBA00023136"/>
    </source>
</evidence>
<evidence type="ECO:0000256" key="5">
    <source>
        <dbReference type="SAM" id="Phobius"/>
    </source>
</evidence>
<keyword evidence="8" id="KW-1185">Reference proteome</keyword>
<feature type="transmembrane region" description="Helical" evidence="5">
    <location>
        <begin position="62"/>
        <end position="79"/>
    </location>
</feature>
<feature type="transmembrane region" description="Helical" evidence="5">
    <location>
        <begin position="85"/>
        <end position="105"/>
    </location>
</feature>
<dbReference type="EMBL" id="JBGBPQ010000013">
    <property type="protein sequence ID" value="KAL1511692.1"/>
    <property type="molecule type" value="Genomic_DNA"/>
</dbReference>
<comment type="subcellular location">
    <subcellularLocation>
        <location evidence="1">Endomembrane system</location>
        <topology evidence="1">Multi-pass membrane protein</topology>
    </subcellularLocation>
</comment>
<dbReference type="Pfam" id="PF06803">
    <property type="entry name" value="DUF1232"/>
    <property type="match status" value="1"/>
</dbReference>
<keyword evidence="2 5" id="KW-0812">Transmembrane</keyword>
<dbReference type="InterPro" id="IPR010652">
    <property type="entry name" value="DUF1232"/>
</dbReference>
<dbReference type="GO" id="GO:0012505">
    <property type="term" value="C:endomembrane system"/>
    <property type="evidence" value="ECO:0007669"/>
    <property type="project" value="UniProtKB-SubCell"/>
</dbReference>
<comment type="caution">
    <text evidence="7">The sequence shown here is derived from an EMBL/GenBank/DDBJ whole genome shotgun (WGS) entry which is preliminary data.</text>
</comment>
<protein>
    <recommendedName>
        <fullName evidence="6">DUF1232 domain-containing protein</fullName>
    </recommendedName>
</protein>
<gene>
    <name evidence="7" type="ORF">AB1Y20_004981</name>
</gene>
<dbReference type="Proteomes" id="UP001515480">
    <property type="component" value="Unassembled WGS sequence"/>
</dbReference>
<dbReference type="AlphaFoldDB" id="A0AB34J2V5"/>
<reference evidence="7 8" key="1">
    <citation type="journal article" date="2024" name="Science">
        <title>Giant polyketide synthase enzymes in the biosynthesis of giant marine polyether toxins.</title>
        <authorList>
            <person name="Fallon T.R."/>
            <person name="Shende V.V."/>
            <person name="Wierzbicki I.H."/>
            <person name="Pendleton A.L."/>
            <person name="Watervoot N.F."/>
            <person name="Auber R.P."/>
            <person name="Gonzalez D.J."/>
            <person name="Wisecaver J.H."/>
            <person name="Moore B.S."/>
        </authorList>
    </citation>
    <scope>NUCLEOTIDE SEQUENCE [LARGE SCALE GENOMIC DNA]</scope>
    <source>
        <strain evidence="7 8">12B1</strain>
    </source>
</reference>
<evidence type="ECO:0000256" key="1">
    <source>
        <dbReference type="ARBA" id="ARBA00004127"/>
    </source>
</evidence>
<feature type="transmembrane region" description="Helical" evidence="5">
    <location>
        <begin position="126"/>
        <end position="145"/>
    </location>
</feature>
<evidence type="ECO:0000313" key="7">
    <source>
        <dbReference type="EMBL" id="KAL1511692.1"/>
    </source>
</evidence>
<accession>A0AB34J2V5</accession>
<evidence type="ECO:0000256" key="2">
    <source>
        <dbReference type="ARBA" id="ARBA00022692"/>
    </source>
</evidence>
<feature type="transmembrane region" description="Helical" evidence="5">
    <location>
        <begin position="165"/>
        <end position="187"/>
    </location>
</feature>
<evidence type="ECO:0000259" key="6">
    <source>
        <dbReference type="Pfam" id="PF06803"/>
    </source>
</evidence>
<keyword evidence="4 5" id="KW-0472">Membrane</keyword>
<keyword evidence="3 5" id="KW-1133">Transmembrane helix</keyword>